<dbReference type="AlphaFoldDB" id="X0XZP4"/>
<comment type="caution">
    <text evidence="1">The sequence shown here is derived from an EMBL/GenBank/DDBJ whole genome shotgun (WGS) entry which is preliminary data.</text>
</comment>
<evidence type="ECO:0000313" key="1">
    <source>
        <dbReference type="EMBL" id="GAG30186.1"/>
    </source>
</evidence>
<organism evidence="1">
    <name type="scientific">marine sediment metagenome</name>
    <dbReference type="NCBI Taxonomy" id="412755"/>
    <lineage>
        <taxon>unclassified sequences</taxon>
        <taxon>metagenomes</taxon>
        <taxon>ecological metagenomes</taxon>
    </lineage>
</organism>
<gene>
    <name evidence="1" type="ORF">S01H1_68175</name>
</gene>
<reference evidence="1" key="1">
    <citation type="journal article" date="2014" name="Front. Microbiol.">
        <title>High frequency of phylogenetically diverse reductive dehalogenase-homologous genes in deep subseafloor sedimentary metagenomes.</title>
        <authorList>
            <person name="Kawai M."/>
            <person name="Futagami T."/>
            <person name="Toyoda A."/>
            <person name="Takaki Y."/>
            <person name="Nishi S."/>
            <person name="Hori S."/>
            <person name="Arai W."/>
            <person name="Tsubouchi T."/>
            <person name="Morono Y."/>
            <person name="Uchiyama I."/>
            <person name="Ito T."/>
            <person name="Fujiyama A."/>
            <person name="Inagaki F."/>
            <person name="Takami H."/>
        </authorList>
    </citation>
    <scope>NUCLEOTIDE SEQUENCE</scope>
    <source>
        <strain evidence="1">Expedition CK06-06</strain>
    </source>
</reference>
<dbReference type="EMBL" id="BARS01045204">
    <property type="protein sequence ID" value="GAG30186.1"/>
    <property type="molecule type" value="Genomic_DNA"/>
</dbReference>
<sequence length="79" mass="9421">MTECPQCEIWLAEDAKGQYCPRCGWRPTAQTISQIIRALDINLPREAKPKFSLIKFWHGFCIREEKKREDGKETRYKYI</sequence>
<proteinExistence type="predicted"/>
<protein>
    <submittedName>
        <fullName evidence="1">Uncharacterized protein</fullName>
    </submittedName>
</protein>
<name>X0XZP4_9ZZZZ</name>
<accession>X0XZP4</accession>